<reference evidence="1" key="2">
    <citation type="journal article" date="2015" name="Fish Shellfish Immunol.">
        <title>Early steps in the European eel (Anguilla anguilla)-Vibrio vulnificus interaction in the gills: Role of the RtxA13 toxin.</title>
        <authorList>
            <person name="Callol A."/>
            <person name="Pajuelo D."/>
            <person name="Ebbesson L."/>
            <person name="Teles M."/>
            <person name="MacKenzie S."/>
            <person name="Amaro C."/>
        </authorList>
    </citation>
    <scope>NUCLEOTIDE SEQUENCE</scope>
</reference>
<evidence type="ECO:0000313" key="1">
    <source>
        <dbReference type="EMBL" id="JAH46412.1"/>
    </source>
</evidence>
<protein>
    <submittedName>
        <fullName evidence="1">Uncharacterized protein</fullName>
    </submittedName>
</protein>
<organism evidence="1">
    <name type="scientific">Anguilla anguilla</name>
    <name type="common">European freshwater eel</name>
    <name type="synonym">Muraena anguilla</name>
    <dbReference type="NCBI Taxonomy" id="7936"/>
    <lineage>
        <taxon>Eukaryota</taxon>
        <taxon>Metazoa</taxon>
        <taxon>Chordata</taxon>
        <taxon>Craniata</taxon>
        <taxon>Vertebrata</taxon>
        <taxon>Euteleostomi</taxon>
        <taxon>Actinopterygii</taxon>
        <taxon>Neopterygii</taxon>
        <taxon>Teleostei</taxon>
        <taxon>Anguilliformes</taxon>
        <taxon>Anguillidae</taxon>
        <taxon>Anguilla</taxon>
    </lineage>
</organism>
<proteinExistence type="predicted"/>
<sequence length="53" mass="6005">MIIQRQLILEDLTESFCGQRNISFPSPYILGSTPSSRSVQFSANVFHVSLFNQ</sequence>
<name>A0A0E9SYT1_ANGAN</name>
<accession>A0A0E9SYT1</accession>
<reference evidence="1" key="1">
    <citation type="submission" date="2014-11" db="EMBL/GenBank/DDBJ databases">
        <authorList>
            <person name="Amaro Gonzalez C."/>
        </authorList>
    </citation>
    <scope>NUCLEOTIDE SEQUENCE</scope>
</reference>
<dbReference type="EMBL" id="GBXM01062165">
    <property type="protein sequence ID" value="JAH46412.1"/>
    <property type="molecule type" value="Transcribed_RNA"/>
</dbReference>
<dbReference type="AlphaFoldDB" id="A0A0E9SYT1"/>